<keyword evidence="1" id="KW-0812">Transmembrane</keyword>
<feature type="transmembrane region" description="Helical" evidence="1">
    <location>
        <begin position="36"/>
        <end position="57"/>
    </location>
</feature>
<protein>
    <submittedName>
        <fullName evidence="2">Uncharacterized protein</fullName>
    </submittedName>
</protein>
<proteinExistence type="predicted"/>
<dbReference type="EMBL" id="GBXM01087603">
    <property type="protein sequence ID" value="JAH20974.1"/>
    <property type="molecule type" value="Transcribed_RNA"/>
</dbReference>
<evidence type="ECO:0000313" key="2">
    <source>
        <dbReference type="EMBL" id="JAH20974.1"/>
    </source>
</evidence>
<accession>A0A0E9QVW1</accession>
<name>A0A0E9QVW1_ANGAN</name>
<reference evidence="2" key="1">
    <citation type="submission" date="2014-11" db="EMBL/GenBank/DDBJ databases">
        <authorList>
            <person name="Amaro Gonzalez C."/>
        </authorList>
    </citation>
    <scope>NUCLEOTIDE SEQUENCE</scope>
</reference>
<reference evidence="2" key="2">
    <citation type="journal article" date="2015" name="Fish Shellfish Immunol.">
        <title>Early steps in the European eel (Anguilla anguilla)-Vibrio vulnificus interaction in the gills: Role of the RtxA13 toxin.</title>
        <authorList>
            <person name="Callol A."/>
            <person name="Pajuelo D."/>
            <person name="Ebbesson L."/>
            <person name="Teles M."/>
            <person name="MacKenzie S."/>
            <person name="Amaro C."/>
        </authorList>
    </citation>
    <scope>NUCLEOTIDE SEQUENCE</scope>
</reference>
<organism evidence="2">
    <name type="scientific">Anguilla anguilla</name>
    <name type="common">European freshwater eel</name>
    <name type="synonym">Muraena anguilla</name>
    <dbReference type="NCBI Taxonomy" id="7936"/>
    <lineage>
        <taxon>Eukaryota</taxon>
        <taxon>Metazoa</taxon>
        <taxon>Chordata</taxon>
        <taxon>Craniata</taxon>
        <taxon>Vertebrata</taxon>
        <taxon>Euteleostomi</taxon>
        <taxon>Actinopterygii</taxon>
        <taxon>Neopterygii</taxon>
        <taxon>Teleostei</taxon>
        <taxon>Anguilliformes</taxon>
        <taxon>Anguillidae</taxon>
        <taxon>Anguilla</taxon>
    </lineage>
</organism>
<keyword evidence="1" id="KW-1133">Transmembrane helix</keyword>
<sequence>MSTFYHSKLKLDNRNLFFTSVTIVPFYGNVLNNCNVVPFMFVHLCGRVLLCVISVSVSN</sequence>
<evidence type="ECO:0000256" key="1">
    <source>
        <dbReference type="SAM" id="Phobius"/>
    </source>
</evidence>
<dbReference type="AlphaFoldDB" id="A0A0E9QVW1"/>
<keyword evidence="1" id="KW-0472">Membrane</keyword>